<evidence type="ECO:0000313" key="8">
    <source>
        <dbReference type="Proteomes" id="UP000622580"/>
    </source>
</evidence>
<keyword evidence="2" id="KW-0441">Lipid A biosynthesis</keyword>
<gene>
    <name evidence="7" type="primary">lpxA</name>
    <name evidence="7" type="ORF">JKL49_00620</name>
</gene>
<evidence type="ECO:0000256" key="5">
    <source>
        <dbReference type="ARBA" id="ARBA00023315"/>
    </source>
</evidence>
<dbReference type="SUPFAM" id="SSF51161">
    <property type="entry name" value="Trimeric LpxA-like enzymes"/>
    <property type="match status" value="1"/>
</dbReference>
<evidence type="ECO:0000256" key="4">
    <source>
        <dbReference type="ARBA" id="ARBA00023098"/>
    </source>
</evidence>
<evidence type="ECO:0000256" key="2">
    <source>
        <dbReference type="ARBA" id="ARBA00022556"/>
    </source>
</evidence>
<dbReference type="PANTHER" id="PTHR43480:SF1">
    <property type="entry name" value="ACYL-[ACYL-CARRIER-PROTEIN]--UDP-N-ACETYLGLUCOSAMINE O-ACYLTRANSFERASE, MITOCHONDRIAL-RELATED"/>
    <property type="match status" value="1"/>
</dbReference>
<dbReference type="PIRSF" id="PIRSF000456">
    <property type="entry name" value="UDP-GlcNAc_acltr"/>
    <property type="match status" value="1"/>
</dbReference>
<dbReference type="Pfam" id="PF13720">
    <property type="entry name" value="Acetyltransf_11"/>
    <property type="match status" value="1"/>
</dbReference>
<dbReference type="NCBIfam" id="TIGR01852">
    <property type="entry name" value="lipid_A_lpxA"/>
    <property type="match status" value="1"/>
</dbReference>
<dbReference type="InterPro" id="IPR010137">
    <property type="entry name" value="Lipid_A_LpxA"/>
</dbReference>
<dbReference type="EC" id="2.3.1.129" evidence="7"/>
<keyword evidence="8" id="KW-1185">Reference proteome</keyword>
<keyword evidence="5 7" id="KW-0012">Acyltransferase</keyword>
<accession>A0A941CWA1</accession>
<name>A0A941CWA1_9CAUL</name>
<dbReference type="Proteomes" id="UP000622580">
    <property type="component" value="Unassembled WGS sequence"/>
</dbReference>
<feature type="domain" description="UDP N-acetylglucosamine O-acyltransferase C-terminal" evidence="6">
    <location>
        <begin position="174"/>
        <end position="253"/>
    </location>
</feature>
<dbReference type="Gene3D" id="1.20.1180.10">
    <property type="entry name" value="Udp N-acetylglucosamine O-acyltransferase, C-terminal domain"/>
    <property type="match status" value="1"/>
</dbReference>
<dbReference type="RefSeq" id="WP_215337456.1">
    <property type="nucleotide sequence ID" value="NZ_JAGSGD010000001.1"/>
</dbReference>
<proteinExistence type="predicted"/>
<evidence type="ECO:0000259" key="6">
    <source>
        <dbReference type="Pfam" id="PF13720"/>
    </source>
</evidence>
<dbReference type="GO" id="GO:0016020">
    <property type="term" value="C:membrane"/>
    <property type="evidence" value="ECO:0007669"/>
    <property type="project" value="GOC"/>
</dbReference>
<dbReference type="GO" id="GO:0008780">
    <property type="term" value="F:acyl-[acyl-carrier-protein]-UDP-N-acetylglucosamine O-acyltransferase activity"/>
    <property type="evidence" value="ECO:0007669"/>
    <property type="project" value="UniProtKB-EC"/>
</dbReference>
<dbReference type="InterPro" id="IPR037157">
    <property type="entry name" value="Acetyltransf_C_sf"/>
</dbReference>
<dbReference type="CDD" id="cd03351">
    <property type="entry name" value="LbH_UDP-GlcNAc_AT"/>
    <property type="match status" value="1"/>
</dbReference>
<dbReference type="EMBL" id="JAGSGD010000001">
    <property type="protein sequence ID" value="MBR7617875.1"/>
    <property type="molecule type" value="Genomic_DNA"/>
</dbReference>
<protein>
    <submittedName>
        <fullName evidence="7">Acyl-ACP--UDP-N-acetylglucosamine O-acyltransferase</fullName>
        <ecNumber evidence="7">2.3.1.129</ecNumber>
    </submittedName>
</protein>
<evidence type="ECO:0000256" key="3">
    <source>
        <dbReference type="ARBA" id="ARBA00022679"/>
    </source>
</evidence>
<keyword evidence="1" id="KW-0444">Lipid biosynthesis</keyword>
<dbReference type="PANTHER" id="PTHR43480">
    <property type="entry name" value="ACYL-[ACYL-CARRIER-PROTEIN]--UDP-N-ACETYLGLUCOSAMINE O-ACYLTRANSFERASE"/>
    <property type="match status" value="1"/>
</dbReference>
<organism evidence="7 8">
    <name type="scientific">Phenylobacterium glaciei</name>
    <dbReference type="NCBI Taxonomy" id="2803784"/>
    <lineage>
        <taxon>Bacteria</taxon>
        <taxon>Pseudomonadati</taxon>
        <taxon>Pseudomonadota</taxon>
        <taxon>Alphaproteobacteria</taxon>
        <taxon>Caulobacterales</taxon>
        <taxon>Caulobacteraceae</taxon>
        <taxon>Phenylobacterium</taxon>
    </lineage>
</organism>
<dbReference type="InterPro" id="IPR011004">
    <property type="entry name" value="Trimer_LpxA-like_sf"/>
</dbReference>
<reference evidence="7" key="1">
    <citation type="submission" date="2021-04" db="EMBL/GenBank/DDBJ databases">
        <title>Draft genome assembly of strain Phenylobacterium sp. 20VBR1 using MiniION and Illumina platforms.</title>
        <authorList>
            <person name="Thomas F.A."/>
            <person name="Krishnan K.P."/>
            <person name="Sinha R.K."/>
        </authorList>
    </citation>
    <scope>NUCLEOTIDE SEQUENCE</scope>
    <source>
        <strain evidence="7">20VBR1</strain>
    </source>
</reference>
<keyword evidence="3 7" id="KW-0808">Transferase</keyword>
<keyword evidence="4" id="KW-0443">Lipid metabolism</keyword>
<dbReference type="NCBIfam" id="NF003657">
    <property type="entry name" value="PRK05289.1"/>
    <property type="match status" value="1"/>
</dbReference>
<dbReference type="AlphaFoldDB" id="A0A941CWA1"/>
<evidence type="ECO:0000313" key="7">
    <source>
        <dbReference type="EMBL" id="MBR7617875.1"/>
    </source>
</evidence>
<sequence length="264" mass="26992">MNLVHPTAVIASGAQIAPGVEIGAYAVIGPQVLLGPGNVVGPHAVIEGATVVGPGNRFLQFCAIGAGPQVDGWAGEAGALVIGAANVFREFVTVHASIGLQPTKIGSRNMIMTGAHVAHDCTLGDDIRLANAATLGGHVEIADFAQVSGLVAVHQHSRIGTHAFVAGGSIVTQDVPPFCLVQGDRARLAGLNAVGLKRAGFTLAEIAELRRAYRTLFLGTGPMEDRLAAARRGAGACTTLLVEFLESSGRGCISTPRSRAKLAA</sequence>
<dbReference type="InterPro" id="IPR029098">
    <property type="entry name" value="Acetyltransf_C"/>
</dbReference>
<evidence type="ECO:0000256" key="1">
    <source>
        <dbReference type="ARBA" id="ARBA00022516"/>
    </source>
</evidence>
<dbReference type="Gene3D" id="2.160.10.10">
    <property type="entry name" value="Hexapeptide repeat proteins"/>
    <property type="match status" value="1"/>
</dbReference>
<dbReference type="GO" id="GO:0009245">
    <property type="term" value="P:lipid A biosynthetic process"/>
    <property type="evidence" value="ECO:0007669"/>
    <property type="project" value="UniProtKB-KW"/>
</dbReference>
<comment type="caution">
    <text evidence="7">The sequence shown here is derived from an EMBL/GenBank/DDBJ whole genome shotgun (WGS) entry which is preliminary data.</text>
</comment>